<reference evidence="1 2" key="1">
    <citation type="submission" date="2018-10" db="EMBL/GenBank/DDBJ databases">
        <title>Phylogenomics of Brevibacillus.</title>
        <authorList>
            <person name="Dunlap C."/>
        </authorList>
    </citation>
    <scope>NUCLEOTIDE SEQUENCE [LARGE SCALE GENOMIC DNA]</scope>
    <source>
        <strain evidence="1 2">JCM 15716</strain>
    </source>
</reference>
<dbReference type="InterPro" id="IPR025177">
    <property type="entry name" value="MciZ"/>
</dbReference>
<accession>A0A3M8D0E4</accession>
<gene>
    <name evidence="1" type="primary">mciZ</name>
    <name evidence="1" type="ORF">EDM56_24820</name>
</gene>
<dbReference type="Pfam" id="PF13072">
    <property type="entry name" value="MciZ"/>
    <property type="match status" value="1"/>
</dbReference>
<dbReference type="AlphaFoldDB" id="A0A3M8D0E4"/>
<protein>
    <submittedName>
        <fullName evidence="1">Z-ring formation inhibitor MciZ</fullName>
    </submittedName>
</protein>
<sequence>MKMEITSNQLRLVGKAKEIRATLRDLASRHNTVQELLAANQTQEKHLH</sequence>
<proteinExistence type="predicted"/>
<evidence type="ECO:0000313" key="1">
    <source>
        <dbReference type="EMBL" id="RNB81546.1"/>
    </source>
</evidence>
<dbReference type="Proteomes" id="UP000271031">
    <property type="component" value="Unassembled WGS sequence"/>
</dbReference>
<organism evidence="1 2">
    <name type="scientific">Brevibacillus fluminis</name>
    <dbReference type="NCBI Taxonomy" id="511487"/>
    <lineage>
        <taxon>Bacteria</taxon>
        <taxon>Bacillati</taxon>
        <taxon>Bacillota</taxon>
        <taxon>Bacilli</taxon>
        <taxon>Bacillales</taxon>
        <taxon>Paenibacillaceae</taxon>
        <taxon>Brevibacillus</taxon>
    </lineage>
</organism>
<evidence type="ECO:0000313" key="2">
    <source>
        <dbReference type="Proteomes" id="UP000271031"/>
    </source>
</evidence>
<keyword evidence="2" id="KW-1185">Reference proteome</keyword>
<dbReference type="EMBL" id="RHHQ01000022">
    <property type="protein sequence ID" value="RNB81546.1"/>
    <property type="molecule type" value="Genomic_DNA"/>
</dbReference>
<dbReference type="OrthoDB" id="2990038at2"/>
<comment type="caution">
    <text evidence="1">The sequence shown here is derived from an EMBL/GenBank/DDBJ whole genome shotgun (WGS) entry which is preliminary data.</text>
</comment>
<name>A0A3M8D0E4_9BACL</name>